<keyword evidence="3" id="KW-1185">Reference proteome</keyword>
<evidence type="ECO:0000256" key="1">
    <source>
        <dbReference type="SAM" id="Phobius"/>
    </source>
</evidence>
<feature type="transmembrane region" description="Helical" evidence="1">
    <location>
        <begin position="129"/>
        <end position="146"/>
    </location>
</feature>
<name>A0ABS3E6A8_9GAMM</name>
<dbReference type="Proteomes" id="UP000664293">
    <property type="component" value="Unassembled WGS sequence"/>
</dbReference>
<feature type="transmembrane region" description="Helical" evidence="1">
    <location>
        <begin position="152"/>
        <end position="171"/>
    </location>
</feature>
<evidence type="ECO:0000313" key="2">
    <source>
        <dbReference type="EMBL" id="MBN8430838.1"/>
    </source>
</evidence>
<sequence>MMKMFRLPFSPVECTGGAIALIAWFLPVLAFIFIAVSWGQDFNWDLLNYHFYLPEAALRGELFGNYFPASVQSYLNPIPMFPAYALSRVFDSALVVACGIAVIQSANFYLLFAISYVTLSYVEARRDRVCLSIIAAMLGLFSLVVLQQIGSTFVDLSLSIPVLLSVLLLLLNRIEFRLWRLGVAGVALGAALGMKLVLIPFVFASAILLLSRDGLVRFVLGSAVFAVFGLLGFLLAAGWIYIGLWENYQSPLFPFFNTLFESPFFPQESIAVDRFTLGGMMGLLVSPILLATPEGWIYTETIAPDFKLAMVVGLLVCLGFSRKLSRGRLSVVLVVYFFVAYVIWAFTSFNGRYGMPLFLLMGPLLVGLVVQLFKHRYRYVALVCAFLLQSVPVLSSGEIGWNRLDWGGSVLRLDDNDPFFAEPALIVTSEKLTLASYYSEMPIGSRMLNIAGQYNFPLEGAFSEYVNESLDEFRGATYALGVSSDLAGKTQSQVIESWARINRKDFLSLGLLINIDTCESRRLYSRGQESVYLAKCKLMPAPEEALAEYSQAVNRYDALFSRFEQDCAHWFYPKGGRTELIGSVWRRSYMGKDLNLLINAAGDVSVTSSRLFGSLYMGSVDVAEREGVLHCQGRKLEFK</sequence>
<feature type="transmembrane region" description="Helical" evidence="1">
    <location>
        <begin position="93"/>
        <end position="117"/>
    </location>
</feature>
<gene>
    <name evidence="2" type="ORF">JF535_08230</name>
</gene>
<evidence type="ECO:0008006" key="4">
    <source>
        <dbReference type="Google" id="ProtNLM"/>
    </source>
</evidence>
<comment type="caution">
    <text evidence="2">The sequence shown here is derived from an EMBL/GenBank/DDBJ whole genome shotgun (WGS) entry which is preliminary data.</text>
</comment>
<feature type="transmembrane region" description="Helical" evidence="1">
    <location>
        <begin position="353"/>
        <end position="373"/>
    </location>
</feature>
<keyword evidence="1" id="KW-0472">Membrane</keyword>
<feature type="transmembrane region" description="Helical" evidence="1">
    <location>
        <begin position="215"/>
        <end position="242"/>
    </location>
</feature>
<reference evidence="2 3" key="1">
    <citation type="submission" date="2020-12" db="EMBL/GenBank/DDBJ databases">
        <title>Oil enriched cultivation method for isolating marine PHA-producing bacteria.</title>
        <authorList>
            <person name="Zheng W."/>
            <person name="Yu S."/>
            <person name="Huang Y."/>
        </authorList>
    </citation>
    <scope>NUCLEOTIDE SEQUENCE [LARGE SCALE GENOMIC DNA]</scope>
    <source>
        <strain evidence="2 3">SN0-2</strain>
    </source>
</reference>
<dbReference type="RefSeq" id="WP_207001093.1">
    <property type="nucleotide sequence ID" value="NZ_JAEKJR010000002.1"/>
</dbReference>
<feature type="transmembrane region" description="Helical" evidence="1">
    <location>
        <begin position="302"/>
        <end position="320"/>
    </location>
</feature>
<organism evidence="2 3">
    <name type="scientific">Microbulbifer salipaludis</name>
    <dbReference type="NCBI Taxonomy" id="187980"/>
    <lineage>
        <taxon>Bacteria</taxon>
        <taxon>Pseudomonadati</taxon>
        <taxon>Pseudomonadota</taxon>
        <taxon>Gammaproteobacteria</taxon>
        <taxon>Cellvibrionales</taxon>
        <taxon>Microbulbiferaceae</taxon>
        <taxon>Microbulbifer</taxon>
    </lineage>
</organism>
<feature type="transmembrane region" description="Helical" evidence="1">
    <location>
        <begin position="183"/>
        <end position="209"/>
    </location>
</feature>
<feature type="transmembrane region" description="Helical" evidence="1">
    <location>
        <begin position="327"/>
        <end position="347"/>
    </location>
</feature>
<feature type="transmembrane region" description="Helical" evidence="1">
    <location>
        <begin position="12"/>
        <end position="38"/>
    </location>
</feature>
<evidence type="ECO:0000313" key="3">
    <source>
        <dbReference type="Proteomes" id="UP000664293"/>
    </source>
</evidence>
<dbReference type="EMBL" id="JAEKJR010000002">
    <property type="protein sequence ID" value="MBN8430838.1"/>
    <property type="molecule type" value="Genomic_DNA"/>
</dbReference>
<proteinExistence type="predicted"/>
<accession>A0ABS3E6A8</accession>
<keyword evidence="1" id="KW-1133">Transmembrane helix</keyword>
<keyword evidence="1" id="KW-0812">Transmembrane</keyword>
<feature type="transmembrane region" description="Helical" evidence="1">
    <location>
        <begin position="271"/>
        <end position="290"/>
    </location>
</feature>
<protein>
    <recommendedName>
        <fullName evidence="4">DUF2029 domain-containing protein</fullName>
    </recommendedName>
</protein>